<dbReference type="InterPro" id="IPR001034">
    <property type="entry name" value="DeoR_HTH"/>
</dbReference>
<evidence type="ECO:0000313" key="5">
    <source>
        <dbReference type="Proteomes" id="UP001056455"/>
    </source>
</evidence>
<sequence>MDAQHALSAASRDGHLALRRVERQQQLIELLAGAERRTVSELAERLGVSTRTVERDVERLRDAGVPFESSVGRAGGISLPVTTTRTQVELDVAEIAALLSSLATVGPNSSPSANSATAKLAAALRTDVPRVDVGHRR</sequence>
<dbReference type="EMBL" id="CP099489">
    <property type="protein sequence ID" value="USQ79829.1"/>
    <property type="molecule type" value="Genomic_DNA"/>
</dbReference>
<evidence type="ECO:0000256" key="1">
    <source>
        <dbReference type="ARBA" id="ARBA00023015"/>
    </source>
</evidence>
<dbReference type="InterPro" id="IPR051534">
    <property type="entry name" value="CBASS_pafABC_assoc_protein"/>
</dbReference>
<keyword evidence="5" id="KW-1185">Reference proteome</keyword>
<dbReference type="Proteomes" id="UP001056455">
    <property type="component" value="Chromosome"/>
</dbReference>
<evidence type="ECO:0000313" key="4">
    <source>
        <dbReference type="EMBL" id="USQ79829.1"/>
    </source>
</evidence>
<protein>
    <submittedName>
        <fullName evidence="4">HTH domain-containing protein</fullName>
    </submittedName>
</protein>
<feature type="domain" description="HTH deoR-type" evidence="3">
    <location>
        <begin position="20"/>
        <end position="79"/>
    </location>
</feature>
<dbReference type="PROSITE" id="PS51000">
    <property type="entry name" value="HTH_DEOR_2"/>
    <property type="match status" value="1"/>
</dbReference>
<dbReference type="RefSeq" id="WP_252592933.1">
    <property type="nucleotide sequence ID" value="NZ_CP099489.1"/>
</dbReference>
<keyword evidence="2" id="KW-0804">Transcription</keyword>
<dbReference type="SMART" id="SM00420">
    <property type="entry name" value="HTH_DEOR"/>
    <property type="match status" value="1"/>
</dbReference>
<dbReference type="InterPro" id="IPR036390">
    <property type="entry name" value="WH_DNA-bd_sf"/>
</dbReference>
<dbReference type="SUPFAM" id="SSF46785">
    <property type="entry name" value="Winged helix' DNA-binding domain"/>
    <property type="match status" value="1"/>
</dbReference>
<gene>
    <name evidence="4" type="ORF">NF556_19935</name>
</gene>
<dbReference type="Gene3D" id="1.10.10.10">
    <property type="entry name" value="Winged helix-like DNA-binding domain superfamily/Winged helix DNA-binding domain"/>
    <property type="match status" value="1"/>
</dbReference>
<accession>A0ABY4YSW1</accession>
<reference evidence="4" key="1">
    <citation type="submission" date="2022-06" db="EMBL/GenBank/DDBJ databases">
        <title>Ornithinimicrobium HY1793.</title>
        <authorList>
            <person name="Huang Y."/>
        </authorList>
    </citation>
    <scope>NUCLEOTIDE SEQUENCE</scope>
    <source>
        <strain evidence="4">HY1793</strain>
    </source>
</reference>
<evidence type="ECO:0000259" key="3">
    <source>
        <dbReference type="PROSITE" id="PS51000"/>
    </source>
</evidence>
<organism evidence="4 5">
    <name type="scientific">Ornithinimicrobium faecis</name>
    <dbReference type="NCBI Taxonomy" id="2934158"/>
    <lineage>
        <taxon>Bacteria</taxon>
        <taxon>Bacillati</taxon>
        <taxon>Actinomycetota</taxon>
        <taxon>Actinomycetes</taxon>
        <taxon>Micrococcales</taxon>
        <taxon>Ornithinimicrobiaceae</taxon>
        <taxon>Ornithinimicrobium</taxon>
    </lineage>
</organism>
<dbReference type="InterPro" id="IPR013196">
    <property type="entry name" value="HTH_11"/>
</dbReference>
<proteinExistence type="predicted"/>
<evidence type="ECO:0000256" key="2">
    <source>
        <dbReference type="ARBA" id="ARBA00023163"/>
    </source>
</evidence>
<dbReference type="Pfam" id="PF08279">
    <property type="entry name" value="HTH_11"/>
    <property type="match status" value="1"/>
</dbReference>
<dbReference type="PANTHER" id="PTHR34580:SF1">
    <property type="entry name" value="PROTEIN PAFC"/>
    <property type="match status" value="1"/>
</dbReference>
<name>A0ABY4YSW1_9MICO</name>
<dbReference type="InterPro" id="IPR036388">
    <property type="entry name" value="WH-like_DNA-bd_sf"/>
</dbReference>
<dbReference type="PANTHER" id="PTHR34580">
    <property type="match status" value="1"/>
</dbReference>
<keyword evidence="1" id="KW-0805">Transcription regulation</keyword>